<keyword evidence="1 5" id="KW-0963">Cytoplasm</keyword>
<organism evidence="7">
    <name type="scientific">uncultured Anaerotruncus sp</name>
    <dbReference type="NCBI Taxonomy" id="905011"/>
    <lineage>
        <taxon>Bacteria</taxon>
        <taxon>Bacillati</taxon>
        <taxon>Bacillota</taxon>
        <taxon>Clostridia</taxon>
        <taxon>Eubacteriales</taxon>
        <taxon>Oscillospiraceae</taxon>
        <taxon>Anaerotruncus</taxon>
        <taxon>environmental samples</taxon>
    </lineage>
</organism>
<dbReference type="NCBIfam" id="TIGR00250">
    <property type="entry name" value="RNAse_H_YqgF"/>
    <property type="match status" value="1"/>
</dbReference>
<dbReference type="InterPro" id="IPR005227">
    <property type="entry name" value="YqgF"/>
</dbReference>
<evidence type="ECO:0000256" key="2">
    <source>
        <dbReference type="ARBA" id="ARBA00022517"/>
    </source>
</evidence>
<dbReference type="EC" id="3.1.-.-" evidence="5"/>
<dbReference type="CDD" id="cd16964">
    <property type="entry name" value="YqgF"/>
    <property type="match status" value="1"/>
</dbReference>
<dbReference type="InterPro" id="IPR006641">
    <property type="entry name" value="YqgF/RNaseH-like_dom"/>
</dbReference>
<dbReference type="InterPro" id="IPR037027">
    <property type="entry name" value="YqgF/RNaseH-like_dom_sf"/>
</dbReference>
<name>A0A1C6IE47_9FIRM</name>
<feature type="domain" description="YqgF/RNase H-like" evidence="6">
    <location>
        <begin position="1"/>
        <end position="104"/>
    </location>
</feature>
<dbReference type="AlphaFoldDB" id="A0A1C6IE47"/>
<dbReference type="GO" id="GO:0005829">
    <property type="term" value="C:cytosol"/>
    <property type="evidence" value="ECO:0007669"/>
    <property type="project" value="TreeGrafter"/>
</dbReference>
<dbReference type="Gene3D" id="3.30.420.140">
    <property type="entry name" value="YqgF/RNase H-like domain"/>
    <property type="match status" value="1"/>
</dbReference>
<evidence type="ECO:0000256" key="4">
    <source>
        <dbReference type="ARBA" id="ARBA00022801"/>
    </source>
</evidence>
<sequence>MVLLAVDYGDARTGLALCDKGEMLARPAGVIHQLGMDKTVKQVVEFALQNGVEGIVVGLPKNMDGSLGERAEKCQKVARKIAGRLNATSIKVEMFDERSTTVSAIQILNEADVRGKKRKDTVDAVAATIILEAYMAWRKRQQPEGEDR</sequence>
<dbReference type="PANTHER" id="PTHR33317">
    <property type="entry name" value="POLYNUCLEOTIDYL TRANSFERASE, RIBONUCLEASE H-LIKE SUPERFAMILY PROTEIN"/>
    <property type="match status" value="1"/>
</dbReference>
<keyword evidence="2 5" id="KW-0690">Ribosome biogenesis</keyword>
<reference evidence="7" key="1">
    <citation type="submission" date="2015-09" db="EMBL/GenBank/DDBJ databases">
        <authorList>
            <consortium name="Pathogen Informatics"/>
        </authorList>
    </citation>
    <scope>NUCLEOTIDE SEQUENCE</scope>
    <source>
        <strain evidence="7">2789STDY5834896</strain>
    </source>
</reference>
<evidence type="ECO:0000256" key="5">
    <source>
        <dbReference type="HAMAP-Rule" id="MF_00651"/>
    </source>
</evidence>
<evidence type="ECO:0000256" key="1">
    <source>
        <dbReference type="ARBA" id="ARBA00022490"/>
    </source>
</evidence>
<keyword evidence="4 5" id="KW-0378">Hydrolase</keyword>
<accession>A0A1C6IE47</accession>
<dbReference type="PANTHER" id="PTHR33317:SF4">
    <property type="entry name" value="POLYNUCLEOTIDYL TRANSFERASE, RIBONUCLEASE H-LIKE SUPERFAMILY PROTEIN"/>
    <property type="match status" value="1"/>
</dbReference>
<evidence type="ECO:0000256" key="3">
    <source>
        <dbReference type="ARBA" id="ARBA00022722"/>
    </source>
</evidence>
<dbReference type="GO" id="GO:0000967">
    <property type="term" value="P:rRNA 5'-end processing"/>
    <property type="evidence" value="ECO:0007669"/>
    <property type="project" value="UniProtKB-UniRule"/>
</dbReference>
<comment type="similarity">
    <text evidence="5">Belongs to the YqgF HJR family.</text>
</comment>
<dbReference type="SMART" id="SM00732">
    <property type="entry name" value="YqgFc"/>
    <property type="match status" value="1"/>
</dbReference>
<evidence type="ECO:0000259" key="6">
    <source>
        <dbReference type="SMART" id="SM00732"/>
    </source>
</evidence>
<protein>
    <recommendedName>
        <fullName evidence="5">Putative pre-16S rRNA nuclease</fullName>
        <ecNumber evidence="5">3.1.-.-</ecNumber>
    </recommendedName>
</protein>
<dbReference type="SUPFAM" id="SSF53098">
    <property type="entry name" value="Ribonuclease H-like"/>
    <property type="match status" value="1"/>
</dbReference>
<dbReference type="Pfam" id="PF03652">
    <property type="entry name" value="RuvX"/>
    <property type="match status" value="1"/>
</dbReference>
<dbReference type="EMBL" id="FMHG01000001">
    <property type="protein sequence ID" value="SCJ68164.1"/>
    <property type="molecule type" value="Genomic_DNA"/>
</dbReference>
<dbReference type="InterPro" id="IPR012337">
    <property type="entry name" value="RNaseH-like_sf"/>
</dbReference>
<gene>
    <name evidence="7" type="primary">yrrK</name>
    <name evidence="7" type="ORF">SAMEA3545359_01405</name>
</gene>
<keyword evidence="3 5" id="KW-0540">Nuclease</keyword>
<dbReference type="GO" id="GO:0004518">
    <property type="term" value="F:nuclease activity"/>
    <property type="evidence" value="ECO:0007669"/>
    <property type="project" value="UniProtKB-KW"/>
</dbReference>
<evidence type="ECO:0000313" key="7">
    <source>
        <dbReference type="EMBL" id="SCJ68164.1"/>
    </source>
</evidence>
<proteinExistence type="inferred from homology"/>
<dbReference type="HAMAP" id="MF_00651">
    <property type="entry name" value="Nuclease_YqgF"/>
    <property type="match status" value="1"/>
</dbReference>
<dbReference type="GO" id="GO:0016788">
    <property type="term" value="F:hydrolase activity, acting on ester bonds"/>
    <property type="evidence" value="ECO:0007669"/>
    <property type="project" value="UniProtKB-UniRule"/>
</dbReference>
<comment type="function">
    <text evidence="5">Could be a nuclease involved in processing of the 5'-end of pre-16S rRNA.</text>
</comment>
<comment type="subcellular location">
    <subcellularLocation>
        <location evidence="5">Cytoplasm</location>
    </subcellularLocation>
</comment>